<sequence>MSTTFRLESERLYIIRFEPTDAHAEFLVKLFNTPLFIAGEGDTGINTTEKALHQIRDGFIGKAFEKNGHGPYLISLHDGTLIGNVTMMRGDYTAPDVGFALLPEYTGQGYANEAALRLIEYATTSRESGGLGYAGVFGFTSNKNAKSKKAMERLGLENRGAYPLEAFGGHPSAVYVTKGMDEDLTVYGIKEGRLE</sequence>
<comment type="caution">
    <text evidence="2">The sequence shown here is derived from an EMBL/GenBank/DDBJ whole genome shotgun (WGS) entry which is preliminary data.</text>
</comment>
<evidence type="ECO:0000313" key="2">
    <source>
        <dbReference type="EMBL" id="KAK8843922.1"/>
    </source>
</evidence>
<gene>
    <name evidence="2" type="ORF">IAR55_006714</name>
</gene>
<dbReference type="InterPro" id="IPR000182">
    <property type="entry name" value="GNAT_dom"/>
</dbReference>
<dbReference type="Pfam" id="PF13302">
    <property type="entry name" value="Acetyltransf_3"/>
    <property type="match status" value="1"/>
</dbReference>
<dbReference type="EMBL" id="JBCAWK010000014">
    <property type="protein sequence ID" value="KAK8843922.1"/>
    <property type="molecule type" value="Genomic_DNA"/>
</dbReference>
<organism evidence="2 3">
    <name type="scientific">Kwoniella newhampshirensis</name>
    <dbReference type="NCBI Taxonomy" id="1651941"/>
    <lineage>
        <taxon>Eukaryota</taxon>
        <taxon>Fungi</taxon>
        <taxon>Dikarya</taxon>
        <taxon>Basidiomycota</taxon>
        <taxon>Agaricomycotina</taxon>
        <taxon>Tremellomycetes</taxon>
        <taxon>Tremellales</taxon>
        <taxon>Cryptococcaceae</taxon>
        <taxon>Kwoniella</taxon>
    </lineage>
</organism>
<dbReference type="PROSITE" id="PS51186">
    <property type="entry name" value="GNAT"/>
    <property type="match status" value="1"/>
</dbReference>
<keyword evidence="3" id="KW-1185">Reference proteome</keyword>
<accession>A0AAW0YQG3</accession>
<dbReference type="InterPro" id="IPR051531">
    <property type="entry name" value="N-acetyltransferase"/>
</dbReference>
<protein>
    <recommendedName>
        <fullName evidence="1">N-acetyltransferase domain-containing protein</fullName>
    </recommendedName>
</protein>
<evidence type="ECO:0000259" key="1">
    <source>
        <dbReference type="PROSITE" id="PS51186"/>
    </source>
</evidence>
<dbReference type="PANTHER" id="PTHR43792">
    <property type="entry name" value="GNAT FAMILY, PUTATIVE (AFU_ORTHOLOGUE AFUA_3G00765)-RELATED-RELATED"/>
    <property type="match status" value="1"/>
</dbReference>
<name>A0AAW0YQG3_9TREE</name>
<dbReference type="RefSeq" id="XP_066799486.1">
    <property type="nucleotide sequence ID" value="XM_066949794.1"/>
</dbReference>
<dbReference type="InterPro" id="IPR016181">
    <property type="entry name" value="Acyl_CoA_acyltransferase"/>
</dbReference>
<dbReference type="SUPFAM" id="SSF55729">
    <property type="entry name" value="Acyl-CoA N-acyltransferases (Nat)"/>
    <property type="match status" value="1"/>
</dbReference>
<evidence type="ECO:0000313" key="3">
    <source>
        <dbReference type="Proteomes" id="UP001388673"/>
    </source>
</evidence>
<dbReference type="GeneID" id="92183972"/>
<feature type="domain" description="N-acetyltransferase" evidence="1">
    <location>
        <begin position="31"/>
        <end position="181"/>
    </location>
</feature>
<dbReference type="Gene3D" id="3.40.630.30">
    <property type="match status" value="1"/>
</dbReference>
<dbReference type="AlphaFoldDB" id="A0AAW0YQG3"/>
<dbReference type="Proteomes" id="UP001388673">
    <property type="component" value="Unassembled WGS sequence"/>
</dbReference>
<dbReference type="GO" id="GO:0016747">
    <property type="term" value="F:acyltransferase activity, transferring groups other than amino-acyl groups"/>
    <property type="evidence" value="ECO:0007669"/>
    <property type="project" value="InterPro"/>
</dbReference>
<proteinExistence type="predicted"/>
<reference evidence="2 3" key="1">
    <citation type="journal article" date="2024" name="bioRxiv">
        <title>Comparative genomics of Cryptococcus and Kwoniella reveals pathogenesis evolution and contrasting karyotype dynamics via intercentromeric recombination or chromosome fusion.</title>
        <authorList>
            <person name="Coelho M.A."/>
            <person name="David-Palma M."/>
            <person name="Shea T."/>
            <person name="Bowers K."/>
            <person name="McGinley-Smith S."/>
            <person name="Mohammad A.W."/>
            <person name="Gnirke A."/>
            <person name="Yurkov A.M."/>
            <person name="Nowrousian M."/>
            <person name="Sun S."/>
            <person name="Cuomo C.A."/>
            <person name="Heitman J."/>
        </authorList>
    </citation>
    <scope>NUCLEOTIDE SEQUENCE [LARGE SCALE GENOMIC DNA]</scope>
    <source>
        <strain evidence="2 3">CBS 13917</strain>
    </source>
</reference>
<dbReference type="PANTHER" id="PTHR43792:SF16">
    <property type="entry name" value="N-ACETYLTRANSFERASE DOMAIN-CONTAINING PROTEIN"/>
    <property type="match status" value="1"/>
</dbReference>
<dbReference type="KEGG" id="kne:92183972"/>